<reference evidence="5" key="2">
    <citation type="submission" date="2014-06" db="EMBL/GenBank/DDBJ databases">
        <authorList>
            <person name="Aslett M."/>
        </authorList>
    </citation>
    <scope>NUCLEOTIDE SEQUENCE</scope>
</reference>
<feature type="repeat" description="ANK" evidence="3">
    <location>
        <begin position="767"/>
        <end position="799"/>
    </location>
</feature>
<evidence type="ECO:0000256" key="3">
    <source>
        <dbReference type="PROSITE-ProRule" id="PRU00023"/>
    </source>
</evidence>
<evidence type="ECO:0000313" key="7">
    <source>
        <dbReference type="WBParaSite" id="EgrG_001099500"/>
    </source>
</evidence>
<protein>
    <submittedName>
        <fullName evidence="5 7">Ankyrin repeat domain containing protein 50</fullName>
    </submittedName>
</protein>
<dbReference type="PROSITE" id="PS50088">
    <property type="entry name" value="ANK_REPEAT"/>
    <property type="match status" value="13"/>
</dbReference>
<dbReference type="InterPro" id="IPR002110">
    <property type="entry name" value="Ankyrin_rpt"/>
</dbReference>
<feature type="repeat" description="ANK" evidence="3">
    <location>
        <begin position="1274"/>
        <end position="1306"/>
    </location>
</feature>
<evidence type="ECO:0000256" key="2">
    <source>
        <dbReference type="ARBA" id="ARBA00023043"/>
    </source>
</evidence>
<name>A0A068WZZ5_ECHGR</name>
<feature type="repeat" description="ANK" evidence="3">
    <location>
        <begin position="833"/>
        <end position="865"/>
    </location>
</feature>
<gene>
    <name evidence="5" type="ORF">EgrG_001099500</name>
</gene>
<accession>A0A068WZZ5</accession>
<dbReference type="WBParaSite" id="EgrG_001099500">
    <property type="protein sequence ID" value="EgrG_001099500"/>
    <property type="gene ID" value="EgrG_001099500"/>
</dbReference>
<dbReference type="EMBL" id="LK028589">
    <property type="protein sequence ID" value="CDS23238.1"/>
    <property type="molecule type" value="Genomic_DNA"/>
</dbReference>
<evidence type="ECO:0000256" key="1">
    <source>
        <dbReference type="ARBA" id="ARBA00022737"/>
    </source>
</evidence>
<dbReference type="Pfam" id="PF12796">
    <property type="entry name" value="Ank_2"/>
    <property type="match status" value="4"/>
</dbReference>
<dbReference type="SMART" id="SM00248">
    <property type="entry name" value="ANK"/>
    <property type="match status" value="18"/>
</dbReference>
<dbReference type="OrthoDB" id="427518at2759"/>
<organism evidence="5">
    <name type="scientific">Echinococcus granulosus</name>
    <name type="common">Hydatid tapeworm</name>
    <dbReference type="NCBI Taxonomy" id="6210"/>
    <lineage>
        <taxon>Eukaryota</taxon>
        <taxon>Metazoa</taxon>
        <taxon>Spiralia</taxon>
        <taxon>Lophotrochozoa</taxon>
        <taxon>Platyhelminthes</taxon>
        <taxon>Cestoda</taxon>
        <taxon>Eucestoda</taxon>
        <taxon>Cyclophyllidea</taxon>
        <taxon>Taeniidae</taxon>
        <taxon>Echinococcus</taxon>
        <taxon>Echinococcus granulosus group</taxon>
    </lineage>
</organism>
<feature type="repeat" description="ANK" evidence="3">
    <location>
        <begin position="1036"/>
        <end position="1068"/>
    </location>
</feature>
<evidence type="ECO:0000256" key="4">
    <source>
        <dbReference type="SAM" id="MobiDB-lite"/>
    </source>
</evidence>
<evidence type="ECO:0000313" key="6">
    <source>
        <dbReference type="Proteomes" id="UP000492820"/>
    </source>
</evidence>
<dbReference type="PANTHER" id="PTHR24173:SF74">
    <property type="entry name" value="ANKYRIN REPEAT DOMAIN-CONTAINING PROTEIN 16"/>
    <property type="match status" value="1"/>
</dbReference>
<feature type="repeat" description="ANK" evidence="3">
    <location>
        <begin position="1241"/>
        <end position="1273"/>
    </location>
</feature>
<dbReference type="Pfam" id="PF13637">
    <property type="entry name" value="Ank_4"/>
    <property type="match status" value="1"/>
</dbReference>
<feature type="repeat" description="ANK" evidence="3">
    <location>
        <begin position="1069"/>
        <end position="1101"/>
    </location>
</feature>
<dbReference type="Proteomes" id="UP000492820">
    <property type="component" value="Unassembled WGS sequence"/>
</dbReference>
<feature type="region of interest" description="Disordered" evidence="4">
    <location>
        <begin position="1755"/>
        <end position="1838"/>
    </location>
</feature>
<sequence>MDHDFCAQVDNNLICCDNVVPIQPEKDHLDASIPNPLSINASRNKAASPPFDSSESDGLVVGRPIGNPMSKSLTNSDSALPLSYSTKAHVLRAPSLPPSITSKCSTASDTNTAPPEVPIRTSSSPQKHNSLPCFIGRNWVFDKVFRWLQLSSDGTPTSTDAMYCSFILMGGPGTGKTAILNEIIKNNPFGLSTRLLAYHACSNQFVASINLPRFILSLRDQLTSRQDAIGAFYRERLAAGGGRLNHLFTTARLCAFPDEVLSEGIFKILGDLDPRQIGSDQKLFFAIDAADECLRLNPNSEVRAPPSISSIGCSHKRLSQASSISDHVNEFQNLNLHQSTGRIRQGWVSRNLLELLAINALFLPPWIGLFITCRRDSQTILRRLFRCASTVFLDDIRCPLVYKDMNDYICMRLKNDSLLQNAFDLCGQDILHILEYKCNASLLYLHIVLTAVSECWLTPEYIKTIPGTINGLFLWLCQRLLNPFPNDPFSSIMTTIKPVLSLVLTSSRPLTLDEIDVILQSNNVSSKIIENWRQVLVLPFFLVHQYPKLLQQQPQQWVDLLDYAELQHERVLSLAHTSLRDWFLDVKCSTPVYLASSRDGHTMLALAALNQICQFSCLPRYCTWDILYNFTRSSLYNSTEALQMLTETLKDVNIDFTVDILANLDCWMFLHDPILVHCSFAGSSISQLIEDALNYEHRLFEPQASIVFSCNGTQTRERKPQQVILQTRADKETSIGQLCTAAFQGKLEAVKCILRQNSVDVEARDAAGSTPLVLASRQGHLQIVKCLLEANAKLDQIDQDGWSALRSAAWGGHTDVVNFLLDSGVDVDITGPDSRTALRAAAWAGHAEIVRRLLAAGADVNRPDAEGRTPLIAAAYMGCEDIIDILADAGANLNHADQDGRTALCVAAFCVPQSVSHSEVVAKLLQLGADPNLGDRENVTPLIGAANTGRRDICELCLEADADVDMVDKSGRSALVAAVVNGHVDVVQLLLFWCAAVDTIDLNGRSVLSIAAACGRTQVVRQLLDRGLDEGHRDHMGATPLHLAAAAGHAEVVRLLLEAGSHPDEIDNAGQTPLLVACQADHVGVVQLLLKPAVTMEAAVDNERVQELFEVLTSGRNDGEVGEETGDPHRVYDPLTTGGQDGFLGHAALQTIDRASMDGRNPLRSAALNNNVPLVKLLIALGADPDQQDSCGRTTLSVVVLEGLVKMAKVLLFTPTACNKGNGKKQSLVPVGANPLIADDEGRFPLHIAAWQGNLALVYLLLQVGTPVDVRDKENRTPLHSAAWQNHAKTCNTLIELGANINAVCSQGASALCIAAQEGHSDVCEVLLQRGADALQADAYGRTPYKVAMKAGHGEICALLERYGAVPPPSTSLRFRHRWKQMAPTSAIQFSQQHQQHRQYRQLHHSQQPQTRQVTVLEQEKVDVNAADSVIPGACGFEGHIKMGRTVITSGPTLLQQQQQNDMTTGAYARPSIALINAVPAPPPHLRSCRQQHQQQPYVQMPQQQQLSEWSSTPMTFDPSQWQSLFPQGLQISPTPVWCPTPQTTQPIYTPSMLFATQPTTFDRNQSQQPVYQPAYVLSPQGILVPAQAPYFVPVMQHSQFQLNVSQFQSEIPPPEVLATPSCAATTTKASSTVENTPTATIHSQRPSNFYTVEEVGSVPHQNMEAPANLTFSGGPIASPVVSESAAMSYHYSAATQILKEDIQKPSSDRPTIQLIVNTKLGEDVINLNEVTDSEYESSVWVSRRQVTVMAEAAVERGSKIKKGTKSRQSTSPERQHHGSRVKAAIQGAWKGVRRKKTTSTPGSPGVSTVPVKDRKMEKSQVQQLQQQESRTHAETHI</sequence>
<reference evidence="5 6" key="1">
    <citation type="journal article" date="2013" name="Nature">
        <title>The genomes of four tapeworm species reveal adaptations to parasitism.</title>
        <authorList>
            <person name="Tsai I.J."/>
            <person name="Zarowiecki M."/>
            <person name="Holroyd N."/>
            <person name="Garciarrubio A."/>
            <person name="Sanchez-Flores A."/>
            <person name="Brooks K.L."/>
            <person name="Tracey A."/>
            <person name="Bobes R.J."/>
            <person name="Fragoso G."/>
            <person name="Sciutto E."/>
            <person name="Aslett M."/>
            <person name="Beasley H."/>
            <person name="Bennett H.M."/>
            <person name="Cai J."/>
            <person name="Camicia F."/>
            <person name="Clark R."/>
            <person name="Cucher M."/>
            <person name="De Silva N."/>
            <person name="Day T.A."/>
            <person name="Deplazes P."/>
            <person name="Estrada K."/>
            <person name="Fernandez C."/>
            <person name="Holland P.W."/>
            <person name="Hou J."/>
            <person name="Hu S."/>
            <person name="Huckvale T."/>
            <person name="Hung S.S."/>
            <person name="Kamenetzky L."/>
            <person name="Keane J.A."/>
            <person name="Kiss F."/>
            <person name="Koziol U."/>
            <person name="Lambert O."/>
            <person name="Liu K."/>
            <person name="Luo X."/>
            <person name="Luo Y."/>
            <person name="Macchiaroli N."/>
            <person name="Nichol S."/>
            <person name="Paps J."/>
            <person name="Parkinson J."/>
            <person name="Pouchkina-Stantcheva N."/>
            <person name="Riddiford N."/>
            <person name="Rosenzvit M."/>
            <person name="Salinas G."/>
            <person name="Wasmuth J.D."/>
            <person name="Zamanian M."/>
            <person name="Zheng Y."/>
            <person name="Cai X."/>
            <person name="Soberon X."/>
            <person name="Olson P.D."/>
            <person name="Laclette J.P."/>
            <person name="Brehm K."/>
            <person name="Berriman M."/>
            <person name="Garciarrubio A."/>
            <person name="Bobes R.J."/>
            <person name="Fragoso G."/>
            <person name="Sanchez-Flores A."/>
            <person name="Estrada K."/>
            <person name="Cevallos M.A."/>
            <person name="Morett E."/>
            <person name="Gonzalez V."/>
            <person name="Portillo T."/>
            <person name="Ochoa-Leyva A."/>
            <person name="Jose M.V."/>
            <person name="Sciutto E."/>
            <person name="Landa A."/>
            <person name="Jimenez L."/>
            <person name="Valdes V."/>
            <person name="Carrero J.C."/>
            <person name="Larralde C."/>
            <person name="Morales-Montor J."/>
            <person name="Limon-Lason J."/>
            <person name="Soberon X."/>
            <person name="Laclette J.P."/>
        </authorList>
    </citation>
    <scope>NUCLEOTIDE SEQUENCE [LARGE SCALE GENOMIC DNA]</scope>
</reference>
<feature type="repeat" description="ANK" evidence="3">
    <location>
        <begin position="970"/>
        <end position="1002"/>
    </location>
</feature>
<evidence type="ECO:0000313" key="5">
    <source>
        <dbReference type="EMBL" id="CDS23238.1"/>
    </source>
</evidence>
<dbReference type="SUPFAM" id="SSF48403">
    <property type="entry name" value="Ankyrin repeat"/>
    <property type="match status" value="2"/>
</dbReference>
<feature type="repeat" description="ANK" evidence="3">
    <location>
        <begin position="800"/>
        <end position="832"/>
    </location>
</feature>
<dbReference type="InterPro" id="IPR027417">
    <property type="entry name" value="P-loop_NTPase"/>
</dbReference>
<keyword evidence="2 3" id="KW-0040">ANK repeat</keyword>
<feature type="repeat" description="ANK" evidence="3">
    <location>
        <begin position="1307"/>
        <end position="1339"/>
    </location>
</feature>
<feature type="repeat" description="ANK" evidence="3">
    <location>
        <begin position="1158"/>
        <end position="1190"/>
    </location>
</feature>
<dbReference type="PROSITE" id="PS50297">
    <property type="entry name" value="ANK_REP_REGION"/>
    <property type="match status" value="11"/>
</dbReference>
<feature type="compositionally biased region" description="Low complexity" evidence="4">
    <location>
        <begin position="1799"/>
        <end position="1811"/>
    </location>
</feature>
<feature type="repeat" description="ANK" evidence="3">
    <location>
        <begin position="937"/>
        <end position="969"/>
    </location>
</feature>
<proteinExistence type="predicted"/>
<dbReference type="InterPro" id="IPR036770">
    <property type="entry name" value="Ankyrin_rpt-contain_sf"/>
</dbReference>
<feature type="region of interest" description="Disordered" evidence="4">
    <location>
        <begin position="101"/>
        <end position="124"/>
    </location>
</feature>
<dbReference type="PANTHER" id="PTHR24173">
    <property type="entry name" value="ANKYRIN REPEAT CONTAINING"/>
    <property type="match status" value="1"/>
</dbReference>
<dbReference type="SUPFAM" id="SSF52540">
    <property type="entry name" value="P-loop containing nucleoside triphosphate hydrolases"/>
    <property type="match status" value="1"/>
</dbReference>
<reference evidence="7" key="3">
    <citation type="submission" date="2020-10" db="UniProtKB">
        <authorList>
            <consortium name="WormBaseParasite"/>
        </authorList>
    </citation>
    <scope>IDENTIFICATION</scope>
</reference>
<dbReference type="Gene3D" id="1.25.40.20">
    <property type="entry name" value="Ankyrin repeat-containing domain"/>
    <property type="match status" value="6"/>
</dbReference>
<dbReference type="PRINTS" id="PR01415">
    <property type="entry name" value="ANKYRIN"/>
</dbReference>
<dbReference type="Pfam" id="PF00023">
    <property type="entry name" value="Ank"/>
    <property type="match status" value="2"/>
</dbReference>
<feature type="repeat" description="ANK" evidence="3">
    <location>
        <begin position="866"/>
        <end position="898"/>
    </location>
</feature>
<feature type="compositionally biased region" description="Polar residues" evidence="4">
    <location>
        <begin position="101"/>
        <end position="113"/>
    </location>
</feature>
<feature type="repeat" description="ANK" evidence="3">
    <location>
        <begin position="1003"/>
        <end position="1035"/>
    </location>
</feature>
<keyword evidence="1" id="KW-0677">Repeat</keyword>